<sequence length="356" mass="38793">MAIALKSHCLLQLKKPETGFRVGVSSKNATIISIKRYTSVSASATRSIEAISISETFNNLKKQGKVSVLIYYIFIFWFHAMHVTWHYPILLIDELKLLFSNNHICVKVALIPYITAGDPDLSTTAEALKVLDSCGSDIIELGVPYSDPLADGPVIQAASTRSLARGTDFDSIIYMLKEVVPELSTPVALFTYYNPILKRGTERFMSIIRDTGVHGLVVPDVPLEESEFLRTEAKKNGIELVLLTTPTTPTNRMKDIVDGAEGFVYLVSSLGVTGTRASVSDKVQALLREIKEATTKPVAVGFGISTAEQVKQVAGWGADGVIVGSAMVRLLGEAKSPQEGLKELENFTRSLRSALD</sequence>
<dbReference type="GO" id="GO:0009851">
    <property type="term" value="P:auxin biosynthetic process"/>
    <property type="evidence" value="ECO:0007669"/>
    <property type="project" value="UniProtKB-KW"/>
</dbReference>
<comment type="catalytic activity">
    <reaction evidence="8">
        <text>(1S,2R)-1-C-(indol-3-yl)glycerol 3-phosphate + L-serine = D-glyceraldehyde 3-phosphate + L-tryptophan + H2O</text>
        <dbReference type="Rhea" id="RHEA:10532"/>
        <dbReference type="ChEBI" id="CHEBI:15377"/>
        <dbReference type="ChEBI" id="CHEBI:33384"/>
        <dbReference type="ChEBI" id="CHEBI:57912"/>
        <dbReference type="ChEBI" id="CHEBI:58866"/>
        <dbReference type="ChEBI" id="CHEBI:59776"/>
        <dbReference type="EC" id="4.2.1.20"/>
    </reaction>
</comment>
<keyword evidence="4" id="KW-0822">Tryptophan biosynthesis</keyword>
<evidence type="ECO:0000313" key="12">
    <source>
        <dbReference type="EMBL" id="RHN48144.1"/>
    </source>
</evidence>
<dbReference type="InterPro" id="IPR018204">
    <property type="entry name" value="Trp_synthase_alpha_AS"/>
</dbReference>
<comment type="pathway">
    <text evidence="1">Amino-acid biosynthesis; L-tryptophan biosynthesis; L-tryptophan from chorismate: step 5/5.</text>
</comment>
<keyword evidence="11" id="KW-0812">Transmembrane</keyword>
<dbReference type="FunFam" id="3.20.20.70:FF:000107">
    <property type="entry name" value="Tryptophan synthase alpha chain, chloroplastic"/>
    <property type="match status" value="1"/>
</dbReference>
<dbReference type="PANTHER" id="PTHR43406:SF1">
    <property type="entry name" value="TRYPTOPHAN SYNTHASE ALPHA CHAIN, CHLOROPLASTIC"/>
    <property type="match status" value="1"/>
</dbReference>
<dbReference type="InterPro" id="IPR002028">
    <property type="entry name" value="Trp_synthase_suA"/>
</dbReference>
<gene>
    <name evidence="12" type="ORF">MtrunA17_Chr7g0260611</name>
</gene>
<accession>A0A396H8R0</accession>
<dbReference type="Gramene" id="rna42830">
    <property type="protein sequence ID" value="RHN48144.1"/>
    <property type="gene ID" value="gene42830"/>
</dbReference>
<protein>
    <submittedName>
        <fullName evidence="12">Putative lyase</fullName>
        <ecNumber evidence="12">4.-.-.-</ecNumber>
    </submittedName>
</protein>
<comment type="caution">
    <text evidence="12">The sequence shown here is derived from an EMBL/GenBank/DDBJ whole genome shotgun (WGS) entry which is preliminary data.</text>
</comment>
<dbReference type="InterPro" id="IPR011060">
    <property type="entry name" value="RibuloseP-bd_barrel"/>
</dbReference>
<dbReference type="UniPathway" id="UPA00035">
    <property type="reaction ID" value="UER00044"/>
</dbReference>
<dbReference type="Gene3D" id="3.20.20.70">
    <property type="entry name" value="Aldolase class I"/>
    <property type="match status" value="1"/>
</dbReference>
<proteinExistence type="inferred from homology"/>
<comment type="similarity">
    <text evidence="9 10">Belongs to the TrpA family.</text>
</comment>
<dbReference type="Proteomes" id="UP000265566">
    <property type="component" value="Chromosome 7"/>
</dbReference>
<keyword evidence="5" id="KW-0073">Auxin biosynthesis</keyword>
<reference evidence="12" key="1">
    <citation type="journal article" date="2018" name="Nat. Plants">
        <title>Whole-genome landscape of Medicago truncatula symbiotic genes.</title>
        <authorList>
            <person name="Pecrix Y."/>
            <person name="Gamas P."/>
            <person name="Carrere S."/>
        </authorList>
    </citation>
    <scope>NUCLEOTIDE SEQUENCE</scope>
    <source>
        <tissue evidence="12">Leaves</tissue>
    </source>
</reference>
<dbReference type="SUPFAM" id="SSF51366">
    <property type="entry name" value="Ribulose-phoshate binding barrel"/>
    <property type="match status" value="1"/>
</dbReference>
<evidence type="ECO:0000256" key="1">
    <source>
        <dbReference type="ARBA" id="ARBA00004733"/>
    </source>
</evidence>
<organism evidence="12">
    <name type="scientific">Medicago truncatula</name>
    <name type="common">Barrel medic</name>
    <name type="synonym">Medicago tribuloides</name>
    <dbReference type="NCBI Taxonomy" id="3880"/>
    <lineage>
        <taxon>Eukaryota</taxon>
        <taxon>Viridiplantae</taxon>
        <taxon>Streptophyta</taxon>
        <taxon>Embryophyta</taxon>
        <taxon>Tracheophyta</taxon>
        <taxon>Spermatophyta</taxon>
        <taxon>Magnoliopsida</taxon>
        <taxon>eudicotyledons</taxon>
        <taxon>Gunneridae</taxon>
        <taxon>Pentapetalae</taxon>
        <taxon>rosids</taxon>
        <taxon>fabids</taxon>
        <taxon>Fabales</taxon>
        <taxon>Fabaceae</taxon>
        <taxon>Papilionoideae</taxon>
        <taxon>50 kb inversion clade</taxon>
        <taxon>NPAAA clade</taxon>
        <taxon>Hologalegina</taxon>
        <taxon>IRL clade</taxon>
        <taxon>Trifolieae</taxon>
        <taxon>Medicago</taxon>
    </lineage>
</organism>
<dbReference type="AlphaFoldDB" id="A0A396H8R0"/>
<dbReference type="GO" id="GO:0005737">
    <property type="term" value="C:cytoplasm"/>
    <property type="evidence" value="ECO:0007669"/>
    <property type="project" value="UniProtKB-ARBA"/>
</dbReference>
<keyword evidence="11" id="KW-0472">Membrane</keyword>
<evidence type="ECO:0000256" key="2">
    <source>
        <dbReference type="ARBA" id="ARBA00011270"/>
    </source>
</evidence>
<dbReference type="NCBIfam" id="TIGR00262">
    <property type="entry name" value="trpA"/>
    <property type="match status" value="1"/>
</dbReference>
<dbReference type="EC" id="4.-.-.-" evidence="12"/>
<keyword evidence="7 12" id="KW-0456">Lyase</keyword>
<name>A0A396H8R0_MEDTR</name>
<dbReference type="CDD" id="cd04724">
    <property type="entry name" value="Tryptophan_synthase_alpha"/>
    <property type="match status" value="1"/>
</dbReference>
<comment type="subunit">
    <text evidence="2">Tetramer of two alpha and two beta chains.</text>
</comment>
<feature type="transmembrane region" description="Helical" evidence="11">
    <location>
        <begin position="68"/>
        <end position="87"/>
    </location>
</feature>
<evidence type="ECO:0000256" key="8">
    <source>
        <dbReference type="ARBA" id="ARBA00049047"/>
    </source>
</evidence>
<dbReference type="PANTHER" id="PTHR43406">
    <property type="entry name" value="TRYPTOPHAN SYNTHASE, ALPHA CHAIN"/>
    <property type="match status" value="1"/>
</dbReference>
<evidence type="ECO:0000256" key="3">
    <source>
        <dbReference type="ARBA" id="ARBA00022605"/>
    </source>
</evidence>
<evidence type="ECO:0000256" key="6">
    <source>
        <dbReference type="ARBA" id="ARBA00023141"/>
    </source>
</evidence>
<keyword evidence="6" id="KW-0057">Aromatic amino acid biosynthesis</keyword>
<dbReference type="EMBL" id="PSQE01000007">
    <property type="protein sequence ID" value="RHN48144.1"/>
    <property type="molecule type" value="Genomic_DNA"/>
</dbReference>
<dbReference type="HAMAP" id="MF_00131">
    <property type="entry name" value="Trp_synth_alpha"/>
    <property type="match status" value="1"/>
</dbReference>
<dbReference type="PROSITE" id="PS00167">
    <property type="entry name" value="TRP_SYNTHASE_ALPHA"/>
    <property type="match status" value="1"/>
</dbReference>
<evidence type="ECO:0000256" key="7">
    <source>
        <dbReference type="ARBA" id="ARBA00023239"/>
    </source>
</evidence>
<dbReference type="InterPro" id="IPR013785">
    <property type="entry name" value="Aldolase_TIM"/>
</dbReference>
<evidence type="ECO:0000256" key="9">
    <source>
        <dbReference type="ARBA" id="ARBA00060788"/>
    </source>
</evidence>
<evidence type="ECO:0000256" key="11">
    <source>
        <dbReference type="SAM" id="Phobius"/>
    </source>
</evidence>
<keyword evidence="3" id="KW-0028">Amino-acid biosynthesis</keyword>
<dbReference type="Pfam" id="PF00290">
    <property type="entry name" value="Trp_syntA"/>
    <property type="match status" value="1"/>
</dbReference>
<evidence type="ECO:0000256" key="4">
    <source>
        <dbReference type="ARBA" id="ARBA00022822"/>
    </source>
</evidence>
<dbReference type="GO" id="GO:0004834">
    <property type="term" value="F:tryptophan synthase activity"/>
    <property type="evidence" value="ECO:0007669"/>
    <property type="project" value="UniProtKB-EC"/>
</dbReference>
<evidence type="ECO:0000256" key="5">
    <source>
        <dbReference type="ARBA" id="ARBA00023070"/>
    </source>
</evidence>
<evidence type="ECO:0000256" key="10">
    <source>
        <dbReference type="RuleBase" id="RU003662"/>
    </source>
</evidence>
<keyword evidence="11" id="KW-1133">Transmembrane helix</keyword>